<dbReference type="InterPro" id="IPR016208">
    <property type="entry name" value="Ald_Oxase/xanthine_DH-like"/>
</dbReference>
<dbReference type="InterPro" id="IPR046867">
    <property type="entry name" value="AldOxase/xan_DH_MoCoBD2"/>
</dbReference>
<dbReference type="SUPFAM" id="SSF54665">
    <property type="entry name" value="CO dehydrogenase molybdoprotein N-domain-like"/>
    <property type="match status" value="1"/>
</dbReference>
<dbReference type="EMBL" id="UINC01003404">
    <property type="protein sequence ID" value="SVA06032.1"/>
    <property type="molecule type" value="Genomic_DNA"/>
</dbReference>
<reference evidence="3" key="1">
    <citation type="submission" date="2018-05" db="EMBL/GenBank/DDBJ databases">
        <authorList>
            <person name="Lanie J.A."/>
            <person name="Ng W.-L."/>
            <person name="Kazmierczak K.M."/>
            <person name="Andrzejewski T.M."/>
            <person name="Davidsen T.M."/>
            <person name="Wayne K.J."/>
            <person name="Tettelin H."/>
            <person name="Glass J.I."/>
            <person name="Rusch D."/>
            <person name="Podicherti R."/>
            <person name="Tsui H.-C.T."/>
            <person name="Winkler M.E."/>
        </authorList>
    </citation>
    <scope>NUCLEOTIDE SEQUENCE</scope>
</reference>
<dbReference type="InterPro" id="IPR036856">
    <property type="entry name" value="Ald_Oxase/Xan_DH_a/b_sf"/>
</dbReference>
<dbReference type="GO" id="GO:0005506">
    <property type="term" value="F:iron ion binding"/>
    <property type="evidence" value="ECO:0007669"/>
    <property type="project" value="InterPro"/>
</dbReference>
<evidence type="ECO:0000313" key="3">
    <source>
        <dbReference type="EMBL" id="SVA06032.1"/>
    </source>
</evidence>
<dbReference type="PANTHER" id="PTHR11908">
    <property type="entry name" value="XANTHINE DEHYDROGENASE"/>
    <property type="match status" value="1"/>
</dbReference>
<dbReference type="Gene3D" id="3.90.1170.50">
    <property type="entry name" value="Aldehyde oxidase/xanthine dehydrogenase, a/b hammerhead"/>
    <property type="match status" value="1"/>
</dbReference>
<sequence length="756" mass="79081">VRTEEPRTVKGAPRIGESAPRPDGIPKVNGSFAFSSDLWHDRMLWGGTLRSPHPSARIRSIDIGPAVAVTGVHAVLTSADVPGSPTYGLEHADQPVLASDVVRYEGEPVAIVAADHPDAVRRALDAIVVDYEVTTPLVDPGLAESSDPIHPDGNLIRRIHLRHGNQEVVGDVVVEGTYEVGMQDQAFLGPESGLAIPAEDGGVELFIATQWLHADRDQVAACLGLEPGLVRLTLAGVGGAFGAREDLSLHAHLCLLALHTRRPVKMVYSREESFHGHVHRHPARMWYRHHADRAGNLVRVEARLLLDGGAYASSSGAVIANATCFAAGPYRVPSADIEGVVVRTNNPPCGAMRGFGSVQACIGHEAQMDRLAAALGMDPVELRLRNVLATGDRLSTGQVITGTAPVAEVLRTCVDHPSAASLSGDPMSLPGGAGRTADPAHVRRGEAVALGFKNLMFSEGFDDSSSAICRLEGGVATVTCACAEVGQGFVTLAQQITREVLGVEEVVLAPAATATVGSAGSTSASRQSWMSGGAVQAACEEVRVRLLTRVADDRGVDPDELVLVEGRVVSLSGDFEADLASVTAEAIEAEVEFRHAPTSPLDENGQGDAHVSFAFSAHRAIVDVDCDLGLVKVVELTTSQDVGRLLNPLQAIGQIEGGAAQGVGLAVMEEVLVLDGRIRNASFTDYLVPTALDMPPVEIAALIEQPEPGAPFGAKGIGEPPSISSTAAVVAAIRAATELNLTHVPVRPTDIALAGA</sequence>
<feature type="non-terminal residue" evidence="3">
    <location>
        <position position="1"/>
    </location>
</feature>
<dbReference type="InterPro" id="IPR037165">
    <property type="entry name" value="AldOxase/xan_DH_Mopterin-bd_sf"/>
</dbReference>
<gene>
    <name evidence="3" type="ORF">METZ01_LOCUS58886</name>
</gene>
<dbReference type="AlphaFoldDB" id="A0A381SPU3"/>
<dbReference type="SMART" id="SM01008">
    <property type="entry name" value="Ald_Xan_dh_C"/>
    <property type="match status" value="1"/>
</dbReference>
<dbReference type="NCBIfam" id="TIGR03196">
    <property type="entry name" value="pucD"/>
    <property type="match status" value="1"/>
</dbReference>
<dbReference type="PANTHER" id="PTHR11908:SF157">
    <property type="entry name" value="XANTHINE DEHYDROGENASE SUBUNIT D-RELATED"/>
    <property type="match status" value="1"/>
</dbReference>
<name>A0A381SPU3_9ZZZZ</name>
<dbReference type="Pfam" id="PF20256">
    <property type="entry name" value="MoCoBD_2"/>
    <property type="match status" value="1"/>
</dbReference>
<feature type="region of interest" description="Disordered" evidence="1">
    <location>
        <begin position="1"/>
        <end position="27"/>
    </location>
</feature>
<dbReference type="Pfam" id="PF01315">
    <property type="entry name" value="Ald_Xan_dh_C"/>
    <property type="match status" value="1"/>
</dbReference>
<dbReference type="InterPro" id="IPR000674">
    <property type="entry name" value="Ald_Oxase/Xan_DH_a/b"/>
</dbReference>
<evidence type="ECO:0000259" key="2">
    <source>
        <dbReference type="SMART" id="SM01008"/>
    </source>
</evidence>
<protein>
    <recommendedName>
        <fullName evidence="2">Aldehyde oxidase/xanthine dehydrogenase a/b hammerhead domain-containing protein</fullName>
    </recommendedName>
</protein>
<organism evidence="3">
    <name type="scientific">marine metagenome</name>
    <dbReference type="NCBI Taxonomy" id="408172"/>
    <lineage>
        <taxon>unclassified sequences</taxon>
        <taxon>metagenomes</taxon>
        <taxon>ecological metagenomes</taxon>
    </lineage>
</organism>
<proteinExistence type="predicted"/>
<evidence type="ECO:0000256" key="1">
    <source>
        <dbReference type="SAM" id="MobiDB-lite"/>
    </source>
</evidence>
<dbReference type="Gene3D" id="3.30.365.10">
    <property type="entry name" value="Aldehyde oxidase/xanthine dehydrogenase, molybdopterin binding domain"/>
    <property type="match status" value="4"/>
</dbReference>
<dbReference type="InterPro" id="IPR008274">
    <property type="entry name" value="AldOxase/xan_DH_MoCoBD1"/>
</dbReference>
<accession>A0A381SPU3</accession>
<dbReference type="InterPro" id="IPR017609">
    <property type="entry name" value="Xanthine_dehydrogenase_dsu"/>
</dbReference>
<feature type="domain" description="Aldehyde oxidase/xanthine dehydrogenase a/b hammerhead" evidence="2">
    <location>
        <begin position="29"/>
        <end position="135"/>
    </location>
</feature>
<dbReference type="GO" id="GO:0016491">
    <property type="term" value="F:oxidoreductase activity"/>
    <property type="evidence" value="ECO:0007669"/>
    <property type="project" value="InterPro"/>
</dbReference>
<dbReference type="SUPFAM" id="SSF56003">
    <property type="entry name" value="Molybdenum cofactor-binding domain"/>
    <property type="match status" value="1"/>
</dbReference>
<dbReference type="Pfam" id="PF02738">
    <property type="entry name" value="MoCoBD_1"/>
    <property type="match status" value="1"/>
</dbReference>